<dbReference type="InterPro" id="IPR006132">
    <property type="entry name" value="Asp/Orn_carbamoyltranf_P-bd"/>
</dbReference>
<feature type="binding site" evidence="7">
    <location>
        <position position="55"/>
    </location>
    <ligand>
        <name>carbamoyl phosphate</name>
        <dbReference type="ChEBI" id="CHEBI:58228"/>
    </ligand>
</feature>
<feature type="domain" description="Aspartate/ornithine carbamoyltransferase carbamoyl-P binding" evidence="9">
    <location>
        <begin position="8"/>
        <end position="148"/>
    </location>
</feature>
<dbReference type="EMBL" id="CP011787">
    <property type="protein sequence ID" value="AKZ65813.1"/>
    <property type="molecule type" value="Genomic_DNA"/>
</dbReference>
<dbReference type="GO" id="GO:0005829">
    <property type="term" value="C:cytosol"/>
    <property type="evidence" value="ECO:0007669"/>
    <property type="project" value="TreeGrafter"/>
</dbReference>
<evidence type="ECO:0000256" key="1">
    <source>
        <dbReference type="ARBA" id="ARBA00004852"/>
    </source>
</evidence>
<accession>A0A0K2BL79</accession>
<evidence type="ECO:0000256" key="6">
    <source>
        <dbReference type="ARBA" id="ARBA00048859"/>
    </source>
</evidence>
<dbReference type="KEGG" id="bcig:AB162_211"/>
<dbReference type="UniPathway" id="UPA00070">
    <property type="reaction ID" value="UER00116"/>
</dbReference>
<feature type="binding site" evidence="7">
    <location>
        <position position="135"/>
    </location>
    <ligand>
        <name>carbamoyl phosphate</name>
        <dbReference type="ChEBI" id="CHEBI:58228"/>
    </ligand>
</feature>
<dbReference type="Gene3D" id="3.40.50.1370">
    <property type="entry name" value="Aspartate/ornithine carbamoyltransferase"/>
    <property type="match status" value="2"/>
</dbReference>
<dbReference type="FunFam" id="3.40.50.1370:FF:000001">
    <property type="entry name" value="Aspartate carbamoyltransferase"/>
    <property type="match status" value="1"/>
</dbReference>
<dbReference type="FunFam" id="3.40.50.1370:FF:000002">
    <property type="entry name" value="Aspartate carbamoyltransferase 2"/>
    <property type="match status" value="1"/>
</dbReference>
<dbReference type="RefSeq" id="WP_053096707.1">
    <property type="nucleotide sequence ID" value="NZ_CP011787.1"/>
</dbReference>
<feature type="binding site" evidence="7">
    <location>
        <position position="106"/>
    </location>
    <ligand>
        <name>carbamoyl phosphate</name>
        <dbReference type="ChEBI" id="CHEBI:58228"/>
    </ligand>
</feature>
<evidence type="ECO:0000256" key="5">
    <source>
        <dbReference type="ARBA" id="ARBA00043884"/>
    </source>
</evidence>
<dbReference type="InterPro" id="IPR006131">
    <property type="entry name" value="Asp_carbamoyltransf_Asp/Orn-bd"/>
</dbReference>
<dbReference type="HAMAP" id="MF_00001">
    <property type="entry name" value="Asp_carb_tr"/>
    <property type="match status" value="1"/>
</dbReference>
<dbReference type="NCBIfam" id="NF002032">
    <property type="entry name" value="PRK00856.1"/>
    <property type="match status" value="1"/>
</dbReference>
<sequence>MINPFYRKHIISINDFSRKELELVLHIAACLKVRQQPELLKNKIIASCFFEASTRTRLSFETAIYRLGASVVGFSDASNTSWSKKGETLADTISVISTYVDAIILRHPQDGSAQLATEFSGQVPIINAGDGANQHPTQTLLDLFNIYETQGRLDNISIAMVGDLKYGRTVHSLTQALTKFNDNRFYFIAPETLGLPAYILQSIIDKGIKYSMHVNLADVIAQLDILYMTRVQKERLDPTEYVNVKAQFVLQKHNLTKVRNNLKVLHPLPRIDEIAYDVDQTPYAYYFQQASNGVFTRQALLALVLNKQLDIII</sequence>
<dbReference type="PRINTS" id="PR00101">
    <property type="entry name" value="ATCASE"/>
</dbReference>
<dbReference type="EC" id="2.1.3.2" evidence="7"/>
<feature type="binding site" evidence="7">
    <location>
        <position position="269"/>
    </location>
    <ligand>
        <name>carbamoyl phosphate</name>
        <dbReference type="ChEBI" id="CHEBI:58228"/>
    </ligand>
</feature>
<dbReference type="GO" id="GO:0016597">
    <property type="term" value="F:amino acid binding"/>
    <property type="evidence" value="ECO:0007669"/>
    <property type="project" value="InterPro"/>
</dbReference>
<feature type="binding site" evidence="7">
    <location>
        <position position="168"/>
    </location>
    <ligand>
        <name>L-aspartate</name>
        <dbReference type="ChEBI" id="CHEBI:29991"/>
    </ligand>
</feature>
<proteinExistence type="inferred from homology"/>
<comment type="similarity">
    <text evidence="2 7">Belongs to the aspartate/ornithine carbamoyltransferase superfamily. ATCase family.</text>
</comment>
<dbReference type="SUPFAM" id="SSF53671">
    <property type="entry name" value="Aspartate/ornithine carbamoyltransferase"/>
    <property type="match status" value="1"/>
</dbReference>
<feature type="binding site" evidence="7">
    <location>
        <position position="56"/>
    </location>
    <ligand>
        <name>carbamoyl phosphate</name>
        <dbReference type="ChEBI" id="CHEBI:58228"/>
    </ligand>
</feature>
<comment type="catalytic activity">
    <reaction evidence="6 7">
        <text>carbamoyl phosphate + L-aspartate = N-carbamoyl-L-aspartate + phosphate + H(+)</text>
        <dbReference type="Rhea" id="RHEA:20013"/>
        <dbReference type="ChEBI" id="CHEBI:15378"/>
        <dbReference type="ChEBI" id="CHEBI:29991"/>
        <dbReference type="ChEBI" id="CHEBI:32814"/>
        <dbReference type="ChEBI" id="CHEBI:43474"/>
        <dbReference type="ChEBI" id="CHEBI:58228"/>
        <dbReference type="EC" id="2.1.3.2"/>
    </reaction>
</comment>
<dbReference type="Pfam" id="PF00185">
    <property type="entry name" value="OTCace"/>
    <property type="match status" value="1"/>
</dbReference>
<evidence type="ECO:0000256" key="3">
    <source>
        <dbReference type="ARBA" id="ARBA00022679"/>
    </source>
</evidence>
<dbReference type="GO" id="GO:0044205">
    <property type="term" value="P:'de novo' UMP biosynthetic process"/>
    <property type="evidence" value="ECO:0007669"/>
    <property type="project" value="UniProtKB-UniRule"/>
</dbReference>
<name>A0A0K2BL79_9GAMM</name>
<dbReference type="Pfam" id="PF02729">
    <property type="entry name" value="OTCace_N"/>
    <property type="match status" value="1"/>
</dbReference>
<dbReference type="OrthoDB" id="9774690at2"/>
<organism evidence="10 11">
    <name type="scientific">Candidatus Palibaumannia cicadellinicola</name>
    <dbReference type="NCBI Taxonomy" id="186490"/>
    <lineage>
        <taxon>Bacteria</taxon>
        <taxon>Pseudomonadati</taxon>
        <taxon>Pseudomonadota</taxon>
        <taxon>Gammaproteobacteria</taxon>
        <taxon>Candidatus Palibaumannia</taxon>
    </lineage>
</organism>
<feature type="binding site" evidence="7">
    <location>
        <position position="230"/>
    </location>
    <ligand>
        <name>L-aspartate</name>
        <dbReference type="ChEBI" id="CHEBI:29991"/>
    </ligand>
</feature>
<evidence type="ECO:0000256" key="2">
    <source>
        <dbReference type="ARBA" id="ARBA00008896"/>
    </source>
</evidence>
<dbReference type="PATRIC" id="fig|186490.8.peg.198"/>
<dbReference type="GO" id="GO:0004070">
    <property type="term" value="F:aspartate carbamoyltransferase activity"/>
    <property type="evidence" value="ECO:0007669"/>
    <property type="project" value="UniProtKB-UniRule"/>
</dbReference>
<keyword evidence="4 7" id="KW-0665">Pyrimidine biosynthesis</keyword>
<comment type="subunit">
    <text evidence="7">Heterododecamer (2C3:3R2) of six catalytic PyrB chains organized as two trimers (C3), and six regulatory PyrI chains organized as three dimers (R2).</text>
</comment>
<evidence type="ECO:0000259" key="8">
    <source>
        <dbReference type="Pfam" id="PF00185"/>
    </source>
</evidence>
<dbReference type="NCBIfam" id="TIGR00670">
    <property type="entry name" value="asp_carb_tr"/>
    <property type="match status" value="1"/>
</dbReference>
<dbReference type="AlphaFoldDB" id="A0A0K2BL79"/>
<dbReference type="PANTHER" id="PTHR45753:SF6">
    <property type="entry name" value="ASPARTATE CARBAMOYLTRANSFERASE"/>
    <property type="match status" value="1"/>
</dbReference>
<dbReference type="InterPro" id="IPR002082">
    <property type="entry name" value="Asp_carbamoyltransf"/>
</dbReference>
<evidence type="ECO:0000313" key="11">
    <source>
        <dbReference type="Proteomes" id="UP000056466"/>
    </source>
</evidence>
<feature type="binding site" evidence="7">
    <location>
        <position position="268"/>
    </location>
    <ligand>
        <name>carbamoyl phosphate</name>
        <dbReference type="ChEBI" id="CHEBI:58228"/>
    </ligand>
</feature>
<dbReference type="PANTHER" id="PTHR45753">
    <property type="entry name" value="ORNITHINE CARBAMOYLTRANSFERASE, MITOCHONDRIAL"/>
    <property type="match status" value="1"/>
</dbReference>
<dbReference type="PRINTS" id="PR00100">
    <property type="entry name" value="AOTCASE"/>
</dbReference>
<comment type="function">
    <text evidence="5 7">Catalyzes the condensation of carbamoyl phosphate and aspartate to form carbamoyl aspartate and inorganic phosphate, the committed step in the de novo pyrimidine nucleotide biosynthesis pathway.</text>
</comment>
<keyword evidence="11" id="KW-1185">Reference proteome</keyword>
<feature type="binding site" evidence="7">
    <location>
        <position position="138"/>
    </location>
    <ligand>
        <name>carbamoyl phosphate</name>
        <dbReference type="ChEBI" id="CHEBI:58228"/>
    </ligand>
</feature>
<dbReference type="InterPro" id="IPR006130">
    <property type="entry name" value="Asp/Orn_carbamoylTrfase"/>
</dbReference>
<evidence type="ECO:0000256" key="7">
    <source>
        <dbReference type="HAMAP-Rule" id="MF_00001"/>
    </source>
</evidence>
<keyword evidence="3 7" id="KW-0808">Transferase</keyword>
<gene>
    <name evidence="7 10" type="primary">pyrB</name>
    <name evidence="10" type="ORF">AB162_211</name>
</gene>
<dbReference type="GO" id="GO:0006520">
    <property type="term" value="P:amino acid metabolic process"/>
    <property type="evidence" value="ECO:0007669"/>
    <property type="project" value="InterPro"/>
</dbReference>
<protein>
    <recommendedName>
        <fullName evidence="7">Aspartate carbamoyltransferase</fullName>
        <ecNumber evidence="7">2.1.3.2</ecNumber>
    </recommendedName>
    <alternativeName>
        <fullName evidence="7">Aspartate transcarbamylase</fullName>
        <shortName evidence="7">ATCase</shortName>
    </alternativeName>
</protein>
<dbReference type="InterPro" id="IPR036901">
    <property type="entry name" value="Asp/Orn_carbamoylTrfase_sf"/>
</dbReference>
<dbReference type="GO" id="GO:0006207">
    <property type="term" value="P:'de novo' pyrimidine nucleobase biosynthetic process"/>
    <property type="evidence" value="ECO:0007669"/>
    <property type="project" value="InterPro"/>
</dbReference>
<dbReference type="PROSITE" id="PS00097">
    <property type="entry name" value="CARBAMOYLTRANSFERASE"/>
    <property type="match status" value="1"/>
</dbReference>
<feature type="binding site" evidence="7">
    <location>
        <position position="85"/>
    </location>
    <ligand>
        <name>L-aspartate</name>
        <dbReference type="ChEBI" id="CHEBI:29991"/>
    </ligand>
</feature>
<feature type="domain" description="Aspartate/ornithine carbamoyltransferase Asp/Orn-binding" evidence="8">
    <location>
        <begin position="155"/>
        <end position="303"/>
    </location>
</feature>
<evidence type="ECO:0000259" key="9">
    <source>
        <dbReference type="Pfam" id="PF02729"/>
    </source>
</evidence>
<dbReference type="Proteomes" id="UP000056466">
    <property type="component" value="Chromosome"/>
</dbReference>
<evidence type="ECO:0000313" key="10">
    <source>
        <dbReference type="EMBL" id="AKZ65813.1"/>
    </source>
</evidence>
<comment type="pathway">
    <text evidence="1 7">Pyrimidine metabolism; UMP biosynthesis via de novo pathway; (S)-dihydroorotate from bicarbonate: step 2/3.</text>
</comment>
<evidence type="ECO:0000256" key="4">
    <source>
        <dbReference type="ARBA" id="ARBA00022975"/>
    </source>
</evidence>
<reference evidence="10 11" key="1">
    <citation type="submission" date="2015-06" db="EMBL/GenBank/DDBJ databases">
        <title>Lineage-specific patterns of genome deterioration in obligate symbionts.</title>
        <authorList>
            <person name="Bennett G.M."/>
            <person name="McCutcheon J.P."/>
            <person name="McDonald B.R."/>
            <person name="Moran N.A."/>
        </authorList>
    </citation>
    <scope>NUCLEOTIDE SEQUENCE [LARGE SCALE GENOMIC DNA]</scope>
    <source>
        <strain evidence="10 11">B-GSS</strain>
    </source>
</reference>